<evidence type="ECO:0000259" key="2">
    <source>
        <dbReference type="Pfam" id="PF02308"/>
    </source>
</evidence>
<reference evidence="4 5" key="1">
    <citation type="submission" date="2018-07" db="EMBL/GenBank/DDBJ databases">
        <authorList>
            <consortium name="Pathogen Informatics"/>
        </authorList>
    </citation>
    <scope>NUCLEOTIDE SEQUENCE [LARGE SCALE GENOMIC DNA]</scope>
    <source>
        <strain evidence="4 5">4300STDY7045823</strain>
    </source>
</reference>
<feature type="transmembrane region" description="Helical" evidence="1">
    <location>
        <begin position="106"/>
        <end position="130"/>
    </location>
</feature>
<feature type="transmembrane region" description="Helical" evidence="1">
    <location>
        <begin position="53"/>
        <end position="86"/>
    </location>
</feature>
<evidence type="ECO:0000313" key="5">
    <source>
        <dbReference type="Proteomes" id="UP000252694"/>
    </source>
</evidence>
<dbReference type="RefSeq" id="WP_114190037.1">
    <property type="nucleotide sequence ID" value="NZ_UFIO01000016.1"/>
</dbReference>
<feature type="transmembrane region" description="Helical" evidence="1">
    <location>
        <begin position="151"/>
        <end position="167"/>
    </location>
</feature>
<name>A0A333VUC4_ACIBA</name>
<keyword evidence="1" id="KW-1133">Transmembrane helix</keyword>
<feature type="transmembrane region" description="Helical" evidence="1">
    <location>
        <begin position="179"/>
        <end position="197"/>
    </location>
</feature>
<evidence type="ECO:0000259" key="3">
    <source>
        <dbReference type="Pfam" id="PF13194"/>
    </source>
</evidence>
<feature type="transmembrane region" description="Helical" evidence="1">
    <location>
        <begin position="241"/>
        <end position="264"/>
    </location>
</feature>
<keyword evidence="1" id="KW-0812">Transmembrane</keyword>
<dbReference type="EMBL" id="UFMQ01000016">
    <property type="protein sequence ID" value="SST27368.1"/>
    <property type="molecule type" value="Genomic_DNA"/>
</dbReference>
<feature type="domain" description="DUF4010" evidence="3">
    <location>
        <begin position="186"/>
        <end position="386"/>
    </location>
</feature>
<keyword evidence="1" id="KW-0472">Membrane</keyword>
<dbReference type="InterPro" id="IPR025105">
    <property type="entry name" value="DUF4010"/>
</dbReference>
<organism evidence="4 5">
    <name type="scientific">Acinetobacter baumannii</name>
    <dbReference type="NCBI Taxonomy" id="470"/>
    <lineage>
        <taxon>Bacteria</taxon>
        <taxon>Pseudomonadati</taxon>
        <taxon>Pseudomonadota</taxon>
        <taxon>Gammaproteobacteria</taxon>
        <taxon>Moraxellales</taxon>
        <taxon>Moraxellaceae</taxon>
        <taxon>Acinetobacter</taxon>
        <taxon>Acinetobacter calcoaceticus/baumannii complex</taxon>
    </lineage>
</organism>
<dbReference type="Proteomes" id="UP000252694">
    <property type="component" value="Unassembled WGS sequence"/>
</dbReference>
<feature type="transmembrane region" description="Helical" evidence="1">
    <location>
        <begin position="270"/>
        <end position="289"/>
    </location>
</feature>
<accession>A0A333VUC4</accession>
<feature type="transmembrane region" description="Helical" evidence="1">
    <location>
        <begin position="12"/>
        <end position="33"/>
    </location>
</feature>
<feature type="transmembrane region" description="Helical" evidence="1">
    <location>
        <begin position="337"/>
        <end position="358"/>
    </location>
</feature>
<dbReference type="PANTHER" id="PTHR39084">
    <property type="entry name" value="MEMBRANE PROTEIN-RELATED"/>
    <property type="match status" value="1"/>
</dbReference>
<gene>
    <name evidence="4" type="ORF">SAMEA104305318_02881</name>
</gene>
<sequence>MNLPMTMSLQTVSFEEFITTIAAALGCGLLVGLERERSKLKHEYKTFAGFRSFAISSLLGAICFLFGTAIGIVGALLIGAISIVSLKNQPNDPGVTTELAFIMTYFIGALCIWNISLAAGLAVIMTIILLAKQSMHGIASQWITESELRDGIFLLALLLIALPLVPNKPFWGPVLNPHVILKLLTLILFVQALAHIAKRLLSSKNALLLSSLASGFVSSTATIASLGLEVRSGRANAKTNAGAALMSCVSTLVQTLIIVVGISLAWFKLIIFPTLIALAFLAVWAFILLRRAEPSTASSELDTRMFSLKEAIIIAGTLTLIQAGVYGLSLYLGNAGLIAGTLLASLFEIHAAIAAVIVQGEPNNSQTSLLIAFMGGFAVHAIAKSINSAISGGLHYALAFIPAQILHMTRLCCTNLSLKAYSTI</sequence>
<dbReference type="AlphaFoldDB" id="A0A333VUC4"/>
<evidence type="ECO:0000256" key="1">
    <source>
        <dbReference type="SAM" id="Phobius"/>
    </source>
</evidence>
<evidence type="ECO:0000313" key="4">
    <source>
        <dbReference type="EMBL" id="SST27368.1"/>
    </source>
</evidence>
<proteinExistence type="predicted"/>
<dbReference type="PANTHER" id="PTHR39084:SF1">
    <property type="entry name" value="DUF4010 DOMAIN-CONTAINING PROTEIN"/>
    <property type="match status" value="1"/>
</dbReference>
<feature type="transmembrane region" description="Helical" evidence="1">
    <location>
        <begin position="370"/>
        <end position="390"/>
    </location>
</feature>
<protein>
    <submittedName>
        <fullName evidence="4">MgtC family</fullName>
    </submittedName>
</protein>
<feature type="domain" description="MgtC/SapB/SrpB/YhiD N-terminal" evidence="2">
    <location>
        <begin position="22"/>
        <end position="136"/>
    </location>
</feature>
<feature type="transmembrane region" description="Helical" evidence="1">
    <location>
        <begin position="310"/>
        <end position="331"/>
    </location>
</feature>
<dbReference type="Pfam" id="PF13194">
    <property type="entry name" value="DUF4010"/>
    <property type="match status" value="1"/>
</dbReference>
<dbReference type="InterPro" id="IPR049177">
    <property type="entry name" value="MgtC_SapB_SrpB_YhiD_N"/>
</dbReference>
<dbReference type="Pfam" id="PF02308">
    <property type="entry name" value="MgtC"/>
    <property type="match status" value="1"/>
</dbReference>